<dbReference type="AlphaFoldDB" id="A0A0C9XMR1"/>
<reference evidence="3" key="2">
    <citation type="submission" date="2015-01" db="EMBL/GenBank/DDBJ databases">
        <title>Evolutionary Origins and Diversification of the Mycorrhizal Mutualists.</title>
        <authorList>
            <consortium name="DOE Joint Genome Institute"/>
            <consortium name="Mycorrhizal Genomics Consortium"/>
            <person name="Kohler A."/>
            <person name="Kuo A."/>
            <person name="Nagy L.G."/>
            <person name="Floudas D."/>
            <person name="Copeland A."/>
            <person name="Barry K.W."/>
            <person name="Cichocki N."/>
            <person name="Veneault-Fourrey C."/>
            <person name="LaButti K."/>
            <person name="Lindquist E.A."/>
            <person name="Lipzen A."/>
            <person name="Lundell T."/>
            <person name="Morin E."/>
            <person name="Murat C."/>
            <person name="Riley R."/>
            <person name="Ohm R."/>
            <person name="Sun H."/>
            <person name="Tunlid A."/>
            <person name="Henrissat B."/>
            <person name="Grigoriev I.V."/>
            <person name="Hibbett D.S."/>
            <person name="Martin F."/>
        </authorList>
    </citation>
    <scope>NUCLEOTIDE SEQUENCE [LARGE SCALE GENOMIC DNA]</scope>
    <source>
        <strain evidence="3">441</strain>
    </source>
</reference>
<feature type="region of interest" description="Disordered" evidence="1">
    <location>
        <begin position="45"/>
        <end position="76"/>
    </location>
</feature>
<evidence type="ECO:0000313" key="2">
    <source>
        <dbReference type="EMBL" id="KIK13685.1"/>
    </source>
</evidence>
<organism evidence="2 3">
    <name type="scientific">Pisolithus microcarpus 441</name>
    <dbReference type="NCBI Taxonomy" id="765257"/>
    <lineage>
        <taxon>Eukaryota</taxon>
        <taxon>Fungi</taxon>
        <taxon>Dikarya</taxon>
        <taxon>Basidiomycota</taxon>
        <taxon>Agaricomycotina</taxon>
        <taxon>Agaricomycetes</taxon>
        <taxon>Agaricomycetidae</taxon>
        <taxon>Boletales</taxon>
        <taxon>Sclerodermatineae</taxon>
        <taxon>Pisolithaceae</taxon>
        <taxon>Pisolithus</taxon>
    </lineage>
</organism>
<dbReference type="Proteomes" id="UP000054018">
    <property type="component" value="Unassembled WGS sequence"/>
</dbReference>
<dbReference type="EMBL" id="KN833980">
    <property type="protein sequence ID" value="KIK13685.1"/>
    <property type="molecule type" value="Genomic_DNA"/>
</dbReference>
<dbReference type="OrthoDB" id="2687653at2759"/>
<gene>
    <name evidence="2" type="ORF">PISMIDRAFT_118419</name>
</gene>
<evidence type="ECO:0000256" key="1">
    <source>
        <dbReference type="SAM" id="MobiDB-lite"/>
    </source>
</evidence>
<accession>A0A0C9XMR1</accession>
<feature type="compositionally biased region" description="Acidic residues" evidence="1">
    <location>
        <begin position="51"/>
        <end position="61"/>
    </location>
</feature>
<reference evidence="2 3" key="1">
    <citation type="submission" date="2014-04" db="EMBL/GenBank/DDBJ databases">
        <authorList>
            <consortium name="DOE Joint Genome Institute"/>
            <person name="Kuo A."/>
            <person name="Kohler A."/>
            <person name="Costa M.D."/>
            <person name="Nagy L.G."/>
            <person name="Floudas D."/>
            <person name="Copeland A."/>
            <person name="Barry K.W."/>
            <person name="Cichocki N."/>
            <person name="Veneault-Fourrey C."/>
            <person name="LaButti K."/>
            <person name="Lindquist E.A."/>
            <person name="Lipzen A."/>
            <person name="Lundell T."/>
            <person name="Morin E."/>
            <person name="Murat C."/>
            <person name="Sun H."/>
            <person name="Tunlid A."/>
            <person name="Henrissat B."/>
            <person name="Grigoriev I.V."/>
            <person name="Hibbett D.S."/>
            <person name="Martin F."/>
            <person name="Nordberg H.P."/>
            <person name="Cantor M.N."/>
            <person name="Hua S.X."/>
        </authorList>
    </citation>
    <scope>NUCLEOTIDE SEQUENCE [LARGE SCALE GENOMIC DNA]</scope>
    <source>
        <strain evidence="2 3">441</strain>
    </source>
</reference>
<feature type="non-terminal residue" evidence="2">
    <location>
        <position position="189"/>
    </location>
</feature>
<protein>
    <submittedName>
        <fullName evidence="2">Uncharacterized protein</fullName>
    </submittedName>
</protein>
<name>A0A0C9XMR1_9AGAM</name>
<dbReference type="HOGENOM" id="CLU_006344_3_0_1"/>
<proteinExistence type="predicted"/>
<sequence>MPTHCCDYCLKPISTLAGVKRHIAQLAACQQQWNREWNRALERTASATSVDNEDQIDDDLDNAPGVTSDGYDGDNLDIPDGPLVQRLWTYAEADPLHPPSRHASVEDDFEDESALAKGGHFVEQYTEVAAQILGSRPTVFEDMEKAENTSGGSQWAPFHNEEEWELARFLMKNVGQMKIDDFLKLSLVR</sequence>
<evidence type="ECO:0000313" key="3">
    <source>
        <dbReference type="Proteomes" id="UP000054018"/>
    </source>
</evidence>
<keyword evidence="3" id="KW-1185">Reference proteome</keyword>